<dbReference type="EMBL" id="AGXS01000016">
    <property type="protein sequence ID" value="EIY49921.1"/>
    <property type="molecule type" value="Genomic_DNA"/>
</dbReference>
<proteinExistence type="predicted"/>
<dbReference type="Proteomes" id="UP000003089">
    <property type="component" value="Unassembled WGS sequence"/>
</dbReference>
<accession>I9S2W8</accession>
<name>I9S2W8_9BACE</name>
<gene>
    <name evidence="1" type="ORF">HMPREF1068_02480</name>
</gene>
<reference evidence="1 2" key="1">
    <citation type="submission" date="2012-02" db="EMBL/GenBank/DDBJ databases">
        <title>The Genome Sequence of Bacteroides nordii CL02T12C05.</title>
        <authorList>
            <consortium name="The Broad Institute Genome Sequencing Platform"/>
            <person name="Earl A."/>
            <person name="Ward D."/>
            <person name="Feldgarden M."/>
            <person name="Gevers D."/>
            <person name="Zitomersky N.L."/>
            <person name="Coyne M.J."/>
            <person name="Comstock L.E."/>
            <person name="Young S.K."/>
            <person name="Zeng Q."/>
            <person name="Gargeya S."/>
            <person name="Fitzgerald M."/>
            <person name="Haas B."/>
            <person name="Abouelleil A."/>
            <person name="Alvarado L."/>
            <person name="Arachchi H.M."/>
            <person name="Berlin A."/>
            <person name="Chapman S.B."/>
            <person name="Gearin G."/>
            <person name="Goldberg J."/>
            <person name="Griggs A."/>
            <person name="Gujja S."/>
            <person name="Hansen M."/>
            <person name="Heiman D."/>
            <person name="Howarth C."/>
            <person name="Larimer J."/>
            <person name="Lui A."/>
            <person name="MacDonald P.J.P."/>
            <person name="McCowen C."/>
            <person name="Montmayeur A."/>
            <person name="Murphy C."/>
            <person name="Neiman D."/>
            <person name="Pearson M."/>
            <person name="Priest M."/>
            <person name="Roberts A."/>
            <person name="Saif S."/>
            <person name="Shea T."/>
            <person name="Sisk P."/>
            <person name="Stolte C."/>
            <person name="Sykes S."/>
            <person name="Wortman J."/>
            <person name="Nusbaum C."/>
            <person name="Birren B."/>
        </authorList>
    </citation>
    <scope>NUCLEOTIDE SEQUENCE [LARGE SCALE GENOMIC DNA]</scope>
    <source>
        <strain evidence="1 2">CL02T12C05</strain>
    </source>
</reference>
<evidence type="ECO:0000313" key="2">
    <source>
        <dbReference type="Proteomes" id="UP000003089"/>
    </source>
</evidence>
<organism evidence="1 2">
    <name type="scientific">Bacteroides nordii CL02T12C05</name>
    <dbReference type="NCBI Taxonomy" id="997884"/>
    <lineage>
        <taxon>Bacteria</taxon>
        <taxon>Pseudomonadati</taxon>
        <taxon>Bacteroidota</taxon>
        <taxon>Bacteroidia</taxon>
        <taxon>Bacteroidales</taxon>
        <taxon>Bacteroidaceae</taxon>
        <taxon>Bacteroides</taxon>
    </lineage>
</organism>
<comment type="caution">
    <text evidence="1">The sequence shown here is derived from an EMBL/GenBank/DDBJ whole genome shotgun (WGS) entry which is preliminary data.</text>
</comment>
<keyword evidence="2" id="KW-1185">Reference proteome</keyword>
<protein>
    <submittedName>
        <fullName evidence="1">Uncharacterized protein</fullName>
    </submittedName>
</protein>
<sequence>MTIINKKEAFRALLSVPRKASLNIAAKNSIFLLDSSDKYIIH</sequence>
<evidence type="ECO:0000313" key="1">
    <source>
        <dbReference type="EMBL" id="EIY49921.1"/>
    </source>
</evidence>
<dbReference type="AlphaFoldDB" id="I9S2W8"/>
<dbReference type="HOGENOM" id="CLU_3247376_0_0_10"/>